<keyword evidence="1" id="KW-1133">Transmembrane helix</keyword>
<evidence type="ECO:0000256" key="1">
    <source>
        <dbReference type="SAM" id="Phobius"/>
    </source>
</evidence>
<organism evidence="2 3">
    <name type="scientific">Blastomonas marina</name>
    <dbReference type="NCBI Taxonomy" id="1867408"/>
    <lineage>
        <taxon>Bacteria</taxon>
        <taxon>Pseudomonadati</taxon>
        <taxon>Pseudomonadota</taxon>
        <taxon>Alphaproteobacteria</taxon>
        <taxon>Sphingomonadales</taxon>
        <taxon>Sphingomonadaceae</taxon>
        <taxon>Blastomonas</taxon>
    </lineage>
</organism>
<name>A0ABQ1FD42_9SPHN</name>
<keyword evidence="3" id="KW-1185">Reference proteome</keyword>
<evidence type="ECO:0000313" key="2">
    <source>
        <dbReference type="EMBL" id="GGA07332.1"/>
    </source>
</evidence>
<dbReference type="EMBL" id="BMID01000001">
    <property type="protein sequence ID" value="GGA07332.1"/>
    <property type="molecule type" value="Genomic_DNA"/>
</dbReference>
<dbReference type="RefSeq" id="WP_188642263.1">
    <property type="nucleotide sequence ID" value="NZ_BMID01000001.1"/>
</dbReference>
<feature type="transmembrane region" description="Helical" evidence="1">
    <location>
        <begin position="6"/>
        <end position="24"/>
    </location>
</feature>
<proteinExistence type="predicted"/>
<keyword evidence="1" id="KW-0812">Transmembrane</keyword>
<reference evidence="3" key="1">
    <citation type="journal article" date="2019" name="Int. J. Syst. Evol. Microbiol.">
        <title>The Global Catalogue of Microorganisms (GCM) 10K type strain sequencing project: providing services to taxonomists for standard genome sequencing and annotation.</title>
        <authorList>
            <consortium name="The Broad Institute Genomics Platform"/>
            <consortium name="The Broad Institute Genome Sequencing Center for Infectious Disease"/>
            <person name="Wu L."/>
            <person name="Ma J."/>
        </authorList>
    </citation>
    <scope>NUCLEOTIDE SEQUENCE [LARGE SCALE GENOMIC DNA]</scope>
    <source>
        <strain evidence="3">CGMCC 1.15297</strain>
    </source>
</reference>
<dbReference type="Proteomes" id="UP000603317">
    <property type="component" value="Unassembled WGS sequence"/>
</dbReference>
<accession>A0ABQ1FD42</accession>
<evidence type="ECO:0000313" key="3">
    <source>
        <dbReference type="Proteomes" id="UP000603317"/>
    </source>
</evidence>
<sequence>MDKESMIIVIVVVMTLGWLVNNWIRAKHGYPLEDEWGGKTERSDSTETKALREENRALHDKLDGMQDRMIVLEKIVTDRGYGVAEEIERLRDERKIDQSSGIPLDLKKGERA</sequence>
<protein>
    <recommendedName>
        <fullName evidence="4">Phage shock protein B</fullName>
    </recommendedName>
</protein>
<evidence type="ECO:0008006" key="4">
    <source>
        <dbReference type="Google" id="ProtNLM"/>
    </source>
</evidence>
<keyword evidence="1" id="KW-0472">Membrane</keyword>
<gene>
    <name evidence="2" type="ORF">GCM10010923_16720</name>
</gene>
<comment type="caution">
    <text evidence="2">The sequence shown here is derived from an EMBL/GenBank/DDBJ whole genome shotgun (WGS) entry which is preliminary data.</text>
</comment>